<organism evidence="5 6">
    <name type="scientific">Postia placenta MAD-698-R-SB12</name>
    <dbReference type="NCBI Taxonomy" id="670580"/>
    <lineage>
        <taxon>Eukaryota</taxon>
        <taxon>Fungi</taxon>
        <taxon>Dikarya</taxon>
        <taxon>Basidiomycota</taxon>
        <taxon>Agaricomycotina</taxon>
        <taxon>Agaricomycetes</taxon>
        <taxon>Polyporales</taxon>
        <taxon>Adustoporiaceae</taxon>
        <taxon>Rhodonia</taxon>
    </lineage>
</organism>
<keyword evidence="2" id="KW-0539">Nucleus</keyword>
<evidence type="ECO:0000256" key="2">
    <source>
        <dbReference type="ARBA" id="ARBA00023242"/>
    </source>
</evidence>
<dbReference type="SMART" id="SM00338">
    <property type="entry name" value="BRLZ"/>
    <property type="match status" value="1"/>
</dbReference>
<feature type="compositionally biased region" description="Polar residues" evidence="3">
    <location>
        <begin position="369"/>
        <end position="382"/>
    </location>
</feature>
<feature type="compositionally biased region" description="Basic and acidic residues" evidence="3">
    <location>
        <begin position="90"/>
        <end position="106"/>
    </location>
</feature>
<feature type="compositionally biased region" description="Polar residues" evidence="3">
    <location>
        <begin position="189"/>
        <end position="200"/>
    </location>
</feature>
<dbReference type="InterPro" id="IPR004827">
    <property type="entry name" value="bZIP"/>
</dbReference>
<dbReference type="PANTHER" id="PTHR40621">
    <property type="entry name" value="TRANSCRIPTION FACTOR KAPC-RELATED"/>
    <property type="match status" value="1"/>
</dbReference>
<gene>
    <name evidence="5" type="ORF">POSPLADRAFT_1127012</name>
</gene>
<evidence type="ECO:0000256" key="1">
    <source>
        <dbReference type="ARBA" id="ARBA00004123"/>
    </source>
</evidence>
<sequence length="382" mass="41190">MPVAPGSFEWVIPAKPKPGRKPKKDTIQPVQEPEVDNKGRRVQNRAAQRAFRERKQSQLAELQARVQQYEQGEVERNVALQNIAKRLKEENEKLRSENSLLKEKIGQLEVSQDISKKRTRGDSLPKSPTLPLNQFARKKSKLTPDPPNFALLSSMASYEGVSSPSSVGSSPSPSSLPSSHNSFSPAPMHSSSHDTQGGNQLTNVFDLSVDAKSSLFEGGPLSCGFCSESISCVCKEITMQQVSEQLRVSDPASQINSGQHGNSAMQLDLRSSASTANSPPSILDNLPEYQAPVPLRRRTPVGSVRPVFSISSSSNSANTASCSGDPSNCLACADDAFGKAFCDAIGRTPRSSLTIWRPHPRPSPVTPRGASSNCIPTSTLPT</sequence>
<feature type="region of interest" description="Disordered" evidence="3">
    <location>
        <begin position="90"/>
        <end position="148"/>
    </location>
</feature>
<dbReference type="InterPro" id="IPR046347">
    <property type="entry name" value="bZIP_sf"/>
</dbReference>
<dbReference type="SUPFAM" id="SSF57959">
    <property type="entry name" value="Leucine zipper domain"/>
    <property type="match status" value="1"/>
</dbReference>
<dbReference type="InterPro" id="IPR018287">
    <property type="entry name" value="Hap4_TF_heteromerisation"/>
</dbReference>
<dbReference type="STRING" id="670580.A0A1X6NFH0"/>
<feature type="compositionally biased region" description="Polar residues" evidence="3">
    <location>
        <begin position="269"/>
        <end position="280"/>
    </location>
</feature>
<name>A0A1X6NFH0_9APHY</name>
<dbReference type="OrthoDB" id="5374328at2759"/>
<dbReference type="Proteomes" id="UP000194127">
    <property type="component" value="Unassembled WGS sequence"/>
</dbReference>
<feature type="compositionally biased region" description="Basic and acidic residues" evidence="3">
    <location>
        <begin position="114"/>
        <end position="123"/>
    </location>
</feature>
<feature type="region of interest" description="Disordered" evidence="3">
    <location>
        <begin position="353"/>
        <end position="382"/>
    </location>
</feature>
<dbReference type="Gene3D" id="1.20.5.170">
    <property type="match status" value="1"/>
</dbReference>
<accession>A0A1X6NFH0</accession>
<proteinExistence type="predicted"/>
<evidence type="ECO:0000259" key="4">
    <source>
        <dbReference type="PROSITE" id="PS00036"/>
    </source>
</evidence>
<comment type="subcellular location">
    <subcellularLocation>
        <location evidence="1">Nucleus</location>
    </subcellularLocation>
</comment>
<evidence type="ECO:0000313" key="5">
    <source>
        <dbReference type="EMBL" id="OSX67387.1"/>
    </source>
</evidence>
<feature type="compositionally biased region" description="Low complexity" evidence="3">
    <location>
        <begin position="162"/>
        <end position="185"/>
    </location>
</feature>
<dbReference type="CDD" id="cd14688">
    <property type="entry name" value="bZIP_YAP"/>
    <property type="match status" value="1"/>
</dbReference>
<dbReference type="GO" id="GO:0090575">
    <property type="term" value="C:RNA polymerase II transcription regulator complex"/>
    <property type="evidence" value="ECO:0007669"/>
    <property type="project" value="TreeGrafter"/>
</dbReference>
<evidence type="ECO:0000256" key="3">
    <source>
        <dbReference type="SAM" id="MobiDB-lite"/>
    </source>
</evidence>
<dbReference type="PANTHER" id="PTHR40621:SF7">
    <property type="entry name" value="BZIP DOMAIN-CONTAINING PROTEIN"/>
    <property type="match status" value="1"/>
</dbReference>
<protein>
    <recommendedName>
        <fullName evidence="4">BZIP domain-containing protein</fullName>
    </recommendedName>
</protein>
<dbReference type="GeneID" id="36328530"/>
<keyword evidence="6" id="KW-1185">Reference proteome</keyword>
<feature type="region of interest" description="Disordered" evidence="3">
    <location>
        <begin position="1"/>
        <end position="43"/>
    </location>
</feature>
<dbReference type="RefSeq" id="XP_024344181.1">
    <property type="nucleotide sequence ID" value="XM_024483581.1"/>
</dbReference>
<dbReference type="GO" id="GO:0000976">
    <property type="term" value="F:transcription cis-regulatory region binding"/>
    <property type="evidence" value="ECO:0007669"/>
    <property type="project" value="InterPro"/>
</dbReference>
<feature type="region of interest" description="Disordered" evidence="3">
    <location>
        <begin position="269"/>
        <end position="289"/>
    </location>
</feature>
<dbReference type="AlphaFoldDB" id="A0A1X6NFH0"/>
<dbReference type="PROSITE" id="PS00036">
    <property type="entry name" value="BZIP_BASIC"/>
    <property type="match status" value="1"/>
</dbReference>
<dbReference type="GO" id="GO:0001228">
    <property type="term" value="F:DNA-binding transcription activator activity, RNA polymerase II-specific"/>
    <property type="evidence" value="ECO:0007669"/>
    <property type="project" value="TreeGrafter"/>
</dbReference>
<dbReference type="Pfam" id="PF10297">
    <property type="entry name" value="Hap4_Hap_bind"/>
    <property type="match status" value="1"/>
</dbReference>
<evidence type="ECO:0000313" key="6">
    <source>
        <dbReference type="Proteomes" id="UP000194127"/>
    </source>
</evidence>
<feature type="domain" description="BZIP" evidence="4">
    <location>
        <begin position="40"/>
        <end position="54"/>
    </location>
</feature>
<feature type="region of interest" description="Disordered" evidence="3">
    <location>
        <begin position="160"/>
        <end position="200"/>
    </location>
</feature>
<dbReference type="EMBL" id="KZ110591">
    <property type="protein sequence ID" value="OSX67387.1"/>
    <property type="molecule type" value="Genomic_DNA"/>
</dbReference>
<dbReference type="InterPro" id="IPR050936">
    <property type="entry name" value="AP-1-like"/>
</dbReference>
<reference evidence="5 6" key="1">
    <citation type="submission" date="2017-04" db="EMBL/GenBank/DDBJ databases">
        <title>Genome Sequence of the Model Brown-Rot Fungus Postia placenta SB12.</title>
        <authorList>
            <consortium name="DOE Joint Genome Institute"/>
            <person name="Gaskell J."/>
            <person name="Kersten P."/>
            <person name="Larrondo L.F."/>
            <person name="Canessa P."/>
            <person name="Martinez D."/>
            <person name="Hibbett D."/>
            <person name="Schmoll M."/>
            <person name="Kubicek C.P."/>
            <person name="Martinez A.T."/>
            <person name="Yadav J."/>
            <person name="Master E."/>
            <person name="Magnuson J.K."/>
            <person name="James T."/>
            <person name="Yaver D."/>
            <person name="Berka R."/>
            <person name="Labutti K."/>
            <person name="Lipzen A."/>
            <person name="Aerts A."/>
            <person name="Barry K."/>
            <person name="Henrissat B."/>
            <person name="Blanchette R."/>
            <person name="Grigoriev I."/>
            <person name="Cullen D."/>
        </authorList>
    </citation>
    <scope>NUCLEOTIDE SEQUENCE [LARGE SCALE GENOMIC DNA]</scope>
    <source>
        <strain evidence="5 6">MAD-698-R-SB12</strain>
    </source>
</reference>